<comment type="caution">
    <text evidence="5">The sequence shown here is derived from an EMBL/GenBank/DDBJ whole genome shotgun (WGS) entry which is preliminary data.</text>
</comment>
<dbReference type="Proteomes" id="UP001207654">
    <property type="component" value="Unassembled WGS sequence"/>
</dbReference>
<accession>A0ABT3ZWA8</accession>
<proteinExistence type="inferred from homology"/>
<name>A0ABT3ZWA8_9BACT</name>
<protein>
    <submittedName>
        <fullName evidence="5">Type II toxin-antitoxin system HipA family toxin YjjJ</fullName>
    </submittedName>
</protein>
<evidence type="ECO:0000256" key="3">
    <source>
        <dbReference type="ARBA" id="ARBA00022777"/>
    </source>
</evidence>
<evidence type="ECO:0000313" key="6">
    <source>
        <dbReference type="Proteomes" id="UP001207654"/>
    </source>
</evidence>
<reference evidence="5 6" key="1">
    <citation type="submission" date="2022-11" db="EMBL/GenBank/DDBJ databases">
        <title>Minimal conservation of predation-associated metabolite biosynthetic gene clusters underscores biosynthetic potential of Myxococcota including descriptions for ten novel species: Archangium lansinium sp. nov., Myxococcus landrumus sp. nov., Nannocystis bai.</title>
        <authorList>
            <person name="Ahearne A."/>
            <person name="Stevens C."/>
            <person name="Phillips K."/>
        </authorList>
    </citation>
    <scope>NUCLEOTIDE SEQUENCE [LARGE SCALE GENOMIC DNA]</scope>
    <source>
        <strain evidence="5 6">MIWBW</strain>
    </source>
</reference>
<dbReference type="Pfam" id="PF07804">
    <property type="entry name" value="HipA_C"/>
    <property type="match status" value="1"/>
</dbReference>
<dbReference type="NCBIfam" id="NF007297">
    <property type="entry name" value="PRK09775.1"/>
    <property type="match status" value="1"/>
</dbReference>
<dbReference type="RefSeq" id="WP_267532017.1">
    <property type="nucleotide sequence ID" value="NZ_JAPNKA010000001.1"/>
</dbReference>
<dbReference type="PANTHER" id="PTHR37419:SF8">
    <property type="entry name" value="TOXIN YJJJ"/>
    <property type="match status" value="1"/>
</dbReference>
<organism evidence="5 6">
    <name type="scientific">Archangium lansingense</name>
    <dbReference type="NCBI Taxonomy" id="2995310"/>
    <lineage>
        <taxon>Bacteria</taxon>
        <taxon>Pseudomonadati</taxon>
        <taxon>Myxococcota</taxon>
        <taxon>Myxococcia</taxon>
        <taxon>Myxococcales</taxon>
        <taxon>Cystobacterineae</taxon>
        <taxon>Archangiaceae</taxon>
        <taxon>Archangium</taxon>
    </lineage>
</organism>
<dbReference type="EMBL" id="JAPNKA010000001">
    <property type="protein sequence ID" value="MCY1072997.1"/>
    <property type="molecule type" value="Genomic_DNA"/>
</dbReference>
<dbReference type="Gene3D" id="1.10.1070.20">
    <property type="match status" value="1"/>
</dbReference>
<dbReference type="PANTHER" id="PTHR37419">
    <property type="entry name" value="SERINE/THREONINE-PROTEIN KINASE TOXIN HIPA"/>
    <property type="match status" value="1"/>
</dbReference>
<dbReference type="InterPro" id="IPR012893">
    <property type="entry name" value="HipA-like_C"/>
</dbReference>
<sequence>MVSVEQLLVVLGRQVEVRASELVSLLGVSQQTVSRLITAAGERVCRMGRARATRYALTRSLQEIGRRVPIHQVDERGGIRRYGVLHLLASGSHWLEVADGAGKRFDGLPPFAADMSPQGYIGRSFTARYPGLELPQSISYWSDDHRLIALALRGEDCVGDLILGDESLNRFLAEIPRPVRCDDYPQLVRASMSGQPGSSAGGEQPKFVTYSEAGHVLVKFADRDESAASRRWGDLLVCESFALEAIRQAGFQAASARSMLIEGYRFLEVERFDRIGTRGRKALVSLRAIDNEYFGEPDTWTKAARRLLDARFIDAEDSRRMRWLDTFGQLIGNTDRHFGNLSFFVEDPDFFVKDAGQLRLAPIYDMLPMVFAPDGASVIERPFKPQPPTAENLDVWLDAARCAIAYWSRLADVVELSSEFRERCARCRDAVEELTARAPAGL</sequence>
<comment type="similarity">
    <text evidence="1">Belongs to the HipA Ser/Thr kinase family.</text>
</comment>
<keyword evidence="3" id="KW-0418">Kinase</keyword>
<evidence type="ECO:0000259" key="4">
    <source>
        <dbReference type="Pfam" id="PF07804"/>
    </source>
</evidence>
<gene>
    <name evidence="5" type="primary">yjjJ</name>
    <name evidence="5" type="ORF">OV287_00745</name>
</gene>
<dbReference type="InterPro" id="IPR052028">
    <property type="entry name" value="HipA_Ser/Thr_kinase"/>
</dbReference>
<keyword evidence="6" id="KW-1185">Reference proteome</keyword>
<evidence type="ECO:0000256" key="2">
    <source>
        <dbReference type="ARBA" id="ARBA00022679"/>
    </source>
</evidence>
<evidence type="ECO:0000313" key="5">
    <source>
        <dbReference type="EMBL" id="MCY1072997.1"/>
    </source>
</evidence>
<feature type="domain" description="HipA-like C-terminal" evidence="4">
    <location>
        <begin position="198"/>
        <end position="427"/>
    </location>
</feature>
<evidence type="ECO:0000256" key="1">
    <source>
        <dbReference type="ARBA" id="ARBA00010164"/>
    </source>
</evidence>
<keyword evidence="2" id="KW-0808">Transferase</keyword>